<dbReference type="SUPFAM" id="SSF55729">
    <property type="entry name" value="Acyl-CoA N-acyltransferases (Nat)"/>
    <property type="match status" value="2"/>
</dbReference>
<dbReference type="CDD" id="cd04301">
    <property type="entry name" value="NAT_SF"/>
    <property type="match status" value="1"/>
</dbReference>
<dbReference type="PANTHER" id="PTHR43617">
    <property type="entry name" value="L-AMINO ACID N-ACETYLTRANSFERASE"/>
    <property type="match status" value="1"/>
</dbReference>
<accession>A0ABV2LQ20</accession>
<gene>
    <name evidence="2" type="ORF">ABID46_000221</name>
</gene>
<keyword evidence="3" id="KW-1185">Reference proteome</keyword>
<dbReference type="RefSeq" id="WP_354505917.1">
    <property type="nucleotide sequence ID" value="NZ_JBEPMO010000001.1"/>
</dbReference>
<name>A0ABV2LQ20_9FLAO</name>
<dbReference type="InterPro" id="IPR050276">
    <property type="entry name" value="MshD_Acetyltransferase"/>
</dbReference>
<dbReference type="InterPro" id="IPR016181">
    <property type="entry name" value="Acyl_CoA_acyltransferase"/>
</dbReference>
<organism evidence="2 3">
    <name type="scientific">Moheibacter stercoris</name>
    <dbReference type="NCBI Taxonomy" id="1628251"/>
    <lineage>
        <taxon>Bacteria</taxon>
        <taxon>Pseudomonadati</taxon>
        <taxon>Bacteroidota</taxon>
        <taxon>Flavobacteriia</taxon>
        <taxon>Flavobacteriales</taxon>
        <taxon>Weeksellaceae</taxon>
        <taxon>Moheibacter</taxon>
    </lineage>
</organism>
<dbReference type="EMBL" id="JBEPMO010000001">
    <property type="protein sequence ID" value="MET3730669.1"/>
    <property type="molecule type" value="Genomic_DNA"/>
</dbReference>
<reference evidence="2 3" key="1">
    <citation type="submission" date="2024-06" db="EMBL/GenBank/DDBJ databases">
        <title>Genomic Encyclopedia of Type Strains, Phase IV (KMG-IV): sequencing the most valuable type-strain genomes for metagenomic binning, comparative biology and taxonomic classification.</title>
        <authorList>
            <person name="Goeker M."/>
        </authorList>
    </citation>
    <scope>NUCLEOTIDE SEQUENCE [LARGE SCALE GENOMIC DNA]</scope>
    <source>
        <strain evidence="2 3">DSM 29388</strain>
    </source>
</reference>
<proteinExistence type="predicted"/>
<evidence type="ECO:0000259" key="1">
    <source>
        <dbReference type="PROSITE" id="PS51186"/>
    </source>
</evidence>
<protein>
    <submittedName>
        <fullName evidence="2">Ribosomal protein S18 acetylase RimI-like enzyme</fullName>
    </submittedName>
</protein>
<dbReference type="Pfam" id="PF00583">
    <property type="entry name" value="Acetyltransf_1"/>
    <property type="match status" value="2"/>
</dbReference>
<feature type="domain" description="N-acetyltransferase" evidence="1">
    <location>
        <begin position="156"/>
        <end position="281"/>
    </location>
</feature>
<evidence type="ECO:0000313" key="3">
    <source>
        <dbReference type="Proteomes" id="UP001549146"/>
    </source>
</evidence>
<feature type="domain" description="N-acetyltransferase" evidence="1">
    <location>
        <begin position="2"/>
        <end position="157"/>
    </location>
</feature>
<dbReference type="Gene3D" id="3.40.630.30">
    <property type="match status" value="2"/>
</dbReference>
<dbReference type="InterPro" id="IPR000182">
    <property type="entry name" value="GNAT_dom"/>
</dbReference>
<dbReference type="PROSITE" id="PS51186">
    <property type="entry name" value="GNAT"/>
    <property type="match status" value="2"/>
</dbReference>
<sequence length="281" mass="32290">MVEIKNLKGISTSQILEIFNESFSDYLVPMNLNLDQLESKLYTENINWDFSIGVFLDQNLVGFILHFDDFENGKKVLYNGGTGVIPSQRGNRWTQKMYDQFLPILHENGIEEIVLEVLAENEKAVKAYQKTGFETERIVKCFKGPIPKDLQENKEIEIQEISTPKWDTFQSFWDVLPTWQNTPSVLDRTSTKKILGAYLEGKLVGYLAFNPTTKRLNQLAVDPHHRRKYIAETLLGHAGKDETADFVVLNVDEDAVGLISLLNKMNWTNTVDQLEMRLKTK</sequence>
<comment type="caution">
    <text evidence="2">The sequence shown here is derived from an EMBL/GenBank/DDBJ whole genome shotgun (WGS) entry which is preliminary data.</text>
</comment>
<dbReference type="Proteomes" id="UP001549146">
    <property type="component" value="Unassembled WGS sequence"/>
</dbReference>
<evidence type="ECO:0000313" key="2">
    <source>
        <dbReference type="EMBL" id="MET3730669.1"/>
    </source>
</evidence>